<sequence>SNSNFTSCSNFINPTKYNGSLYPPFTSPYVGTFIPNYILTPGDFPLITLYIFITDPGYNSSNQTSLIMEAYDAGKILIKSTAYLSSKTIIIRNYLCDLEYDLHINFNYPLTAFETSPISSAFVIAT</sequence>
<gene>
    <name evidence="1" type="ORF">RPERSI_LOCUS19653</name>
</gene>
<dbReference type="Proteomes" id="UP000789920">
    <property type="component" value="Unassembled WGS sequence"/>
</dbReference>
<evidence type="ECO:0000313" key="1">
    <source>
        <dbReference type="EMBL" id="CAG8793883.1"/>
    </source>
</evidence>
<evidence type="ECO:0000313" key="2">
    <source>
        <dbReference type="Proteomes" id="UP000789920"/>
    </source>
</evidence>
<dbReference type="EMBL" id="CAJVQC010054184">
    <property type="protein sequence ID" value="CAG8793883.1"/>
    <property type="molecule type" value="Genomic_DNA"/>
</dbReference>
<organism evidence="1 2">
    <name type="scientific">Racocetra persica</name>
    <dbReference type="NCBI Taxonomy" id="160502"/>
    <lineage>
        <taxon>Eukaryota</taxon>
        <taxon>Fungi</taxon>
        <taxon>Fungi incertae sedis</taxon>
        <taxon>Mucoromycota</taxon>
        <taxon>Glomeromycotina</taxon>
        <taxon>Glomeromycetes</taxon>
        <taxon>Diversisporales</taxon>
        <taxon>Gigasporaceae</taxon>
        <taxon>Racocetra</taxon>
    </lineage>
</organism>
<protein>
    <submittedName>
        <fullName evidence="1">30085_t:CDS:1</fullName>
    </submittedName>
</protein>
<keyword evidence="2" id="KW-1185">Reference proteome</keyword>
<name>A0ACA9RGW6_9GLOM</name>
<accession>A0ACA9RGW6</accession>
<reference evidence="1" key="1">
    <citation type="submission" date="2021-06" db="EMBL/GenBank/DDBJ databases">
        <authorList>
            <person name="Kallberg Y."/>
            <person name="Tangrot J."/>
            <person name="Rosling A."/>
        </authorList>
    </citation>
    <scope>NUCLEOTIDE SEQUENCE</scope>
    <source>
        <strain evidence="1">MA461A</strain>
    </source>
</reference>
<feature type="non-terminal residue" evidence="1">
    <location>
        <position position="1"/>
    </location>
</feature>
<comment type="caution">
    <text evidence="1">The sequence shown here is derived from an EMBL/GenBank/DDBJ whole genome shotgun (WGS) entry which is preliminary data.</text>
</comment>
<proteinExistence type="predicted"/>